<dbReference type="AlphaFoldDB" id="A0A0J7Y1D0"/>
<dbReference type="EMBL" id="JACT01000001">
    <property type="protein sequence ID" value="KMS57233.1"/>
    <property type="molecule type" value="Genomic_DNA"/>
</dbReference>
<dbReference type="PANTHER" id="PTHR21485:SF6">
    <property type="entry name" value="N-ACYLNEURAMINATE CYTIDYLYLTRANSFERASE-RELATED"/>
    <property type="match status" value="1"/>
</dbReference>
<dbReference type="InterPro" id="IPR050793">
    <property type="entry name" value="CMP-NeuNAc_synthase"/>
</dbReference>
<dbReference type="Gene3D" id="3.90.550.10">
    <property type="entry name" value="Spore Coat Polysaccharide Biosynthesis Protein SpsA, Chain A"/>
    <property type="match status" value="1"/>
</dbReference>
<accession>A0A0J7Y1D0</accession>
<proteinExistence type="predicted"/>
<dbReference type="InterPro" id="IPR029044">
    <property type="entry name" value="Nucleotide-diphossugar_trans"/>
</dbReference>
<protein>
    <submittedName>
        <fullName evidence="1">CMP-N-acetylneuraminic acid synthetase</fullName>
    </submittedName>
</protein>
<dbReference type="STRING" id="1420583.V473_03140"/>
<reference evidence="1 2" key="1">
    <citation type="journal article" date="2015" name="G3 (Bethesda)">
        <title>Insights into Ongoing Evolution of the Hexachlorocyclohexane Catabolic Pathway from Comparative Genomics of Ten Sphingomonadaceae Strains.</title>
        <authorList>
            <person name="Pearce S.L."/>
            <person name="Oakeshott J.G."/>
            <person name="Pandey G."/>
        </authorList>
    </citation>
    <scope>NUCLEOTIDE SEQUENCE [LARGE SCALE GENOMIC DNA]</scope>
    <source>
        <strain evidence="1 2">LL01</strain>
    </source>
</reference>
<dbReference type="PATRIC" id="fig|1420583.3.peg.632"/>
<dbReference type="Pfam" id="PF02348">
    <property type="entry name" value="CTP_transf_3"/>
    <property type="match status" value="1"/>
</dbReference>
<comment type="caution">
    <text evidence="1">The sequence shown here is derived from an EMBL/GenBank/DDBJ whole genome shotgun (WGS) entry which is preliminary data.</text>
</comment>
<name>A0A0J7Y1D0_9SPHN</name>
<evidence type="ECO:0000313" key="2">
    <source>
        <dbReference type="Proteomes" id="UP000052232"/>
    </source>
</evidence>
<sequence>MRAAHQNEGIFFMSKSSRIVALMIGRGGSSLKGKNVLPVHDVPLMVWAASAAHRSAHIGRYYVSSDDDEILETGRKAGYTSIRRPDELASATAQSSDAVRHAMKLIEAEGDVDIVVVQHANVGTITERIIDDCIEGLLQDPSLSSVVPCHDMSEYHPYRGKTVLEDGTLSPFVPGSGNASANRQELPPCLFFDHSIWALRASAIWDKDGQGPWPVMGQRIKPYITEGCFDVHTLEDVAKTEAWITANGVAKPVYPLA</sequence>
<dbReference type="PANTHER" id="PTHR21485">
    <property type="entry name" value="HAD SUPERFAMILY MEMBERS CMAS AND KDSC"/>
    <property type="match status" value="1"/>
</dbReference>
<dbReference type="Proteomes" id="UP000052232">
    <property type="component" value="Unassembled WGS sequence"/>
</dbReference>
<dbReference type="GO" id="GO:0008781">
    <property type="term" value="F:N-acylneuraminate cytidylyltransferase activity"/>
    <property type="evidence" value="ECO:0007669"/>
    <property type="project" value="TreeGrafter"/>
</dbReference>
<organism evidence="1 2">
    <name type="scientific">Sphingobium cupriresistens LL01</name>
    <dbReference type="NCBI Taxonomy" id="1420583"/>
    <lineage>
        <taxon>Bacteria</taxon>
        <taxon>Pseudomonadati</taxon>
        <taxon>Pseudomonadota</taxon>
        <taxon>Alphaproteobacteria</taxon>
        <taxon>Sphingomonadales</taxon>
        <taxon>Sphingomonadaceae</taxon>
        <taxon>Sphingobium</taxon>
    </lineage>
</organism>
<dbReference type="InterPro" id="IPR003329">
    <property type="entry name" value="Cytidylyl_trans"/>
</dbReference>
<dbReference type="SUPFAM" id="SSF53448">
    <property type="entry name" value="Nucleotide-diphospho-sugar transferases"/>
    <property type="match status" value="1"/>
</dbReference>
<evidence type="ECO:0000313" key="1">
    <source>
        <dbReference type="EMBL" id="KMS57233.1"/>
    </source>
</evidence>
<keyword evidence="2" id="KW-1185">Reference proteome</keyword>
<gene>
    <name evidence="1" type="ORF">V473_03140</name>
</gene>